<reference evidence="1" key="1">
    <citation type="submission" date="2019-03" db="EMBL/GenBank/DDBJ databases">
        <title>Single cell metagenomics reveals metabolic interactions within the superorganism composed of flagellate Streblomastix strix and complex community of Bacteroidetes bacteria on its surface.</title>
        <authorList>
            <person name="Treitli S.C."/>
            <person name="Kolisko M."/>
            <person name="Husnik F."/>
            <person name="Keeling P."/>
            <person name="Hampl V."/>
        </authorList>
    </citation>
    <scope>NUCLEOTIDE SEQUENCE</scope>
    <source>
        <strain evidence="1">STM</strain>
    </source>
</reference>
<gene>
    <name evidence="1" type="ORF">EZS27_034707</name>
</gene>
<accession>A0A5J4Q156</accession>
<evidence type="ECO:0000313" key="1">
    <source>
        <dbReference type="EMBL" id="KAA6314719.1"/>
    </source>
</evidence>
<dbReference type="AlphaFoldDB" id="A0A5J4Q156"/>
<dbReference type="EMBL" id="SNRY01005531">
    <property type="protein sequence ID" value="KAA6314719.1"/>
    <property type="molecule type" value="Genomic_DNA"/>
</dbReference>
<dbReference type="Pfam" id="PF17132">
    <property type="entry name" value="Glyco_hydro_106"/>
    <property type="match status" value="1"/>
</dbReference>
<feature type="non-terminal residue" evidence="1">
    <location>
        <position position="1"/>
    </location>
</feature>
<protein>
    <submittedName>
        <fullName evidence="1">Uncharacterized protein</fullName>
    </submittedName>
</protein>
<proteinExistence type="predicted"/>
<name>A0A5J4Q156_9ZZZZ</name>
<organism evidence="1">
    <name type="scientific">termite gut metagenome</name>
    <dbReference type="NCBI Taxonomy" id="433724"/>
    <lineage>
        <taxon>unclassified sequences</taxon>
        <taxon>metagenomes</taxon>
        <taxon>organismal metagenomes</taxon>
    </lineage>
</organism>
<sequence>SYYIGVWWWWLRTPTTKEAITCDLEEMKAKKIQRLILADFGTGYDGLPYLELASPEWNEMVKHSILECKRLNLDFGICIGTSGAAAPWVIPEEGQQKLAFAQIQIEGPKQIKLTLPYPSDIKKGTEGDPLLYKDISVVAVPDKDAFPTDEIIDISKNISPSGELV</sequence>
<comment type="caution">
    <text evidence="1">The sequence shown here is derived from an EMBL/GenBank/DDBJ whole genome shotgun (WGS) entry which is preliminary data.</text>
</comment>